<proteinExistence type="predicted"/>
<gene>
    <name evidence="1" type="ORF">L2E82_27461</name>
</gene>
<sequence length="174" mass="19672">MSYLLPSLIQPDKKPHQEINSPYLETETSKGSANEQNGMLMSDKPSTSCQNKGCVKFSGMDKYTQKSYPDESKTLCADCLKQPNESCESFLGSSSRDDKENGEITDYDLINAEKFRFSAEFIEMRHQALDSFVNKIALHHELQKSEDLRTFLQADEQDVQSKVSDVVLGKEKPC</sequence>
<accession>A0ACB9CTF4</accession>
<protein>
    <submittedName>
        <fullName evidence="1">Uncharacterized protein</fullName>
    </submittedName>
</protein>
<dbReference type="EMBL" id="CM042013">
    <property type="protein sequence ID" value="KAI3737458.1"/>
    <property type="molecule type" value="Genomic_DNA"/>
</dbReference>
<evidence type="ECO:0000313" key="1">
    <source>
        <dbReference type="EMBL" id="KAI3737458.1"/>
    </source>
</evidence>
<keyword evidence="2" id="KW-1185">Reference proteome</keyword>
<organism evidence="1 2">
    <name type="scientific">Cichorium intybus</name>
    <name type="common">Chicory</name>
    <dbReference type="NCBI Taxonomy" id="13427"/>
    <lineage>
        <taxon>Eukaryota</taxon>
        <taxon>Viridiplantae</taxon>
        <taxon>Streptophyta</taxon>
        <taxon>Embryophyta</taxon>
        <taxon>Tracheophyta</taxon>
        <taxon>Spermatophyta</taxon>
        <taxon>Magnoliopsida</taxon>
        <taxon>eudicotyledons</taxon>
        <taxon>Gunneridae</taxon>
        <taxon>Pentapetalae</taxon>
        <taxon>asterids</taxon>
        <taxon>campanulids</taxon>
        <taxon>Asterales</taxon>
        <taxon>Asteraceae</taxon>
        <taxon>Cichorioideae</taxon>
        <taxon>Cichorieae</taxon>
        <taxon>Cichoriinae</taxon>
        <taxon>Cichorium</taxon>
    </lineage>
</organism>
<reference evidence="1 2" key="2">
    <citation type="journal article" date="2022" name="Mol. Ecol. Resour.">
        <title>The genomes of chicory, endive, great burdock and yacon provide insights into Asteraceae paleo-polyploidization history and plant inulin production.</title>
        <authorList>
            <person name="Fan W."/>
            <person name="Wang S."/>
            <person name="Wang H."/>
            <person name="Wang A."/>
            <person name="Jiang F."/>
            <person name="Liu H."/>
            <person name="Zhao H."/>
            <person name="Xu D."/>
            <person name="Zhang Y."/>
        </authorList>
    </citation>
    <scope>NUCLEOTIDE SEQUENCE [LARGE SCALE GENOMIC DNA]</scope>
    <source>
        <strain evidence="2">cv. Punajuju</strain>
        <tissue evidence="1">Leaves</tissue>
    </source>
</reference>
<comment type="caution">
    <text evidence="1">The sequence shown here is derived from an EMBL/GenBank/DDBJ whole genome shotgun (WGS) entry which is preliminary data.</text>
</comment>
<dbReference type="Proteomes" id="UP001055811">
    <property type="component" value="Linkage Group LG05"/>
</dbReference>
<evidence type="ECO:0000313" key="2">
    <source>
        <dbReference type="Proteomes" id="UP001055811"/>
    </source>
</evidence>
<reference evidence="2" key="1">
    <citation type="journal article" date="2022" name="Mol. Ecol. Resour.">
        <title>The genomes of chicory, endive, great burdock and yacon provide insights into Asteraceae palaeo-polyploidization history and plant inulin production.</title>
        <authorList>
            <person name="Fan W."/>
            <person name="Wang S."/>
            <person name="Wang H."/>
            <person name="Wang A."/>
            <person name="Jiang F."/>
            <person name="Liu H."/>
            <person name="Zhao H."/>
            <person name="Xu D."/>
            <person name="Zhang Y."/>
        </authorList>
    </citation>
    <scope>NUCLEOTIDE SEQUENCE [LARGE SCALE GENOMIC DNA]</scope>
    <source>
        <strain evidence="2">cv. Punajuju</strain>
    </source>
</reference>
<name>A0ACB9CTF4_CICIN</name>